<comment type="caution">
    <text evidence="1">The sequence shown here is derived from an EMBL/GenBank/DDBJ whole genome shotgun (WGS) entry which is preliminary data.</text>
</comment>
<dbReference type="Proteomes" id="UP000669060">
    <property type="component" value="Unassembled WGS sequence"/>
</dbReference>
<dbReference type="EMBL" id="JAELYA010000001">
    <property type="protein sequence ID" value="MBO3273616.1"/>
    <property type="molecule type" value="Genomic_DNA"/>
</dbReference>
<gene>
    <name evidence="1" type="ORF">JFY56_00065</name>
</gene>
<evidence type="ECO:0000313" key="2">
    <source>
        <dbReference type="Proteomes" id="UP000669060"/>
    </source>
</evidence>
<dbReference type="RefSeq" id="WP_208311452.1">
    <property type="nucleotide sequence ID" value="NZ_JAELYA010000001.1"/>
</dbReference>
<reference evidence="1 2" key="1">
    <citation type="submission" date="2020-12" db="EMBL/GenBank/DDBJ databases">
        <title>Pseudomonas schmalbachii sp. nov. isolated from millipede gut.</title>
        <authorList>
            <person name="Shelomi M."/>
        </authorList>
    </citation>
    <scope>NUCLEOTIDE SEQUENCE [LARGE SCALE GENOMIC DNA]</scope>
    <source>
        <strain evidence="1 2">Milli4</strain>
    </source>
</reference>
<sequence>MSRKPELPVDVCLKIDEALTASGKLYQAGNIEKAIEEGMVGWSLIPEPKAKWDYYPQSMSAHFLQSYAMLGDIESTKKWVEITAQMYDDPNHEDHYVLMLEGEAMYGLGDLDRAYYVFARIHEIYGRNGFAEDQIKYLKFFLKEQARRDG</sequence>
<protein>
    <recommendedName>
        <fullName evidence="3">Tetratricopeptide repeat protein</fullName>
    </recommendedName>
</protein>
<evidence type="ECO:0008006" key="3">
    <source>
        <dbReference type="Google" id="ProtNLM"/>
    </source>
</evidence>
<name>A0ABS3TIX1_9PSED</name>
<keyword evidence="2" id="KW-1185">Reference proteome</keyword>
<organism evidence="1 2">
    <name type="scientific">Pseudomonas schmalbachii</name>
    <dbReference type="NCBI Taxonomy" id="2816993"/>
    <lineage>
        <taxon>Bacteria</taxon>
        <taxon>Pseudomonadati</taxon>
        <taxon>Pseudomonadota</taxon>
        <taxon>Gammaproteobacteria</taxon>
        <taxon>Pseudomonadales</taxon>
        <taxon>Pseudomonadaceae</taxon>
        <taxon>Pseudomonas</taxon>
    </lineage>
</organism>
<evidence type="ECO:0000313" key="1">
    <source>
        <dbReference type="EMBL" id="MBO3273616.1"/>
    </source>
</evidence>
<accession>A0ABS3TIX1</accession>
<proteinExistence type="predicted"/>